<reference evidence="1" key="2">
    <citation type="journal article" date="2020" name="Nat. Commun.">
        <title>Large-scale genome sequencing of mycorrhizal fungi provides insights into the early evolution of symbiotic traits.</title>
        <authorList>
            <person name="Miyauchi S."/>
            <person name="Kiss E."/>
            <person name="Kuo A."/>
            <person name="Drula E."/>
            <person name="Kohler A."/>
            <person name="Sanchez-Garcia M."/>
            <person name="Morin E."/>
            <person name="Andreopoulos B."/>
            <person name="Barry K.W."/>
            <person name="Bonito G."/>
            <person name="Buee M."/>
            <person name="Carver A."/>
            <person name="Chen C."/>
            <person name="Cichocki N."/>
            <person name="Clum A."/>
            <person name="Culley D."/>
            <person name="Crous P.W."/>
            <person name="Fauchery L."/>
            <person name="Girlanda M."/>
            <person name="Hayes R.D."/>
            <person name="Keri Z."/>
            <person name="LaButti K."/>
            <person name="Lipzen A."/>
            <person name="Lombard V."/>
            <person name="Magnuson J."/>
            <person name="Maillard F."/>
            <person name="Murat C."/>
            <person name="Nolan M."/>
            <person name="Ohm R.A."/>
            <person name="Pangilinan J."/>
            <person name="Pereira M.F."/>
            <person name="Perotto S."/>
            <person name="Peter M."/>
            <person name="Pfister S."/>
            <person name="Riley R."/>
            <person name="Sitrit Y."/>
            <person name="Stielow J.B."/>
            <person name="Szollosi G."/>
            <person name="Zifcakova L."/>
            <person name="Stursova M."/>
            <person name="Spatafora J.W."/>
            <person name="Tedersoo L."/>
            <person name="Vaario L.M."/>
            <person name="Yamada A."/>
            <person name="Yan M."/>
            <person name="Wang P."/>
            <person name="Xu J."/>
            <person name="Bruns T."/>
            <person name="Baldrian P."/>
            <person name="Vilgalys R."/>
            <person name="Dunand C."/>
            <person name="Henrissat B."/>
            <person name="Grigoriev I.V."/>
            <person name="Hibbett D."/>
            <person name="Nagy L.G."/>
            <person name="Martin F.M."/>
        </authorList>
    </citation>
    <scope>NUCLEOTIDE SEQUENCE</scope>
    <source>
        <strain evidence="1">BED1</strain>
    </source>
</reference>
<reference evidence="1" key="1">
    <citation type="submission" date="2019-10" db="EMBL/GenBank/DDBJ databases">
        <authorList>
            <consortium name="DOE Joint Genome Institute"/>
            <person name="Kuo A."/>
            <person name="Miyauchi S."/>
            <person name="Kiss E."/>
            <person name="Drula E."/>
            <person name="Kohler A."/>
            <person name="Sanchez-Garcia M."/>
            <person name="Andreopoulos B."/>
            <person name="Barry K.W."/>
            <person name="Bonito G."/>
            <person name="Buee M."/>
            <person name="Carver A."/>
            <person name="Chen C."/>
            <person name="Cichocki N."/>
            <person name="Clum A."/>
            <person name="Culley D."/>
            <person name="Crous P.W."/>
            <person name="Fauchery L."/>
            <person name="Girlanda M."/>
            <person name="Hayes R."/>
            <person name="Keri Z."/>
            <person name="LaButti K."/>
            <person name="Lipzen A."/>
            <person name="Lombard V."/>
            <person name="Magnuson J."/>
            <person name="Maillard F."/>
            <person name="Morin E."/>
            <person name="Murat C."/>
            <person name="Nolan M."/>
            <person name="Ohm R."/>
            <person name="Pangilinan J."/>
            <person name="Pereira M."/>
            <person name="Perotto S."/>
            <person name="Peter M."/>
            <person name="Riley R."/>
            <person name="Sitrit Y."/>
            <person name="Stielow B."/>
            <person name="Szollosi G."/>
            <person name="Zifcakova L."/>
            <person name="Stursova M."/>
            <person name="Spatafora J.W."/>
            <person name="Tedersoo L."/>
            <person name="Vaario L.-M."/>
            <person name="Yamada A."/>
            <person name="Yan M."/>
            <person name="Wang P."/>
            <person name="Xu J."/>
            <person name="Bruns T."/>
            <person name="Baldrian P."/>
            <person name="Vilgalys R."/>
            <person name="Henrissat B."/>
            <person name="Grigoriev I.V."/>
            <person name="Hibbett D."/>
            <person name="Nagy L.G."/>
            <person name="Martin F.M."/>
        </authorList>
    </citation>
    <scope>NUCLEOTIDE SEQUENCE</scope>
    <source>
        <strain evidence="1">BED1</strain>
    </source>
</reference>
<gene>
    <name evidence="2" type="ORF">L210DRAFT_3542962</name>
    <name evidence="1" type="ORF">L210DRAFT_3582448</name>
</gene>
<comment type="caution">
    <text evidence="1">The sequence shown here is derived from an EMBL/GenBank/DDBJ whole genome shotgun (WGS) entry which is preliminary data.</text>
</comment>
<proteinExistence type="predicted"/>
<evidence type="ECO:0000313" key="2">
    <source>
        <dbReference type="EMBL" id="KAF8439006.1"/>
    </source>
</evidence>
<protein>
    <submittedName>
        <fullName evidence="1">Uncharacterized protein</fullName>
    </submittedName>
</protein>
<accession>A0AAD4BAZ5</accession>
<dbReference type="AlphaFoldDB" id="A0AAD4BAZ5"/>
<dbReference type="Proteomes" id="UP001194468">
    <property type="component" value="Unassembled WGS sequence"/>
</dbReference>
<keyword evidence="3" id="KW-1185">Reference proteome</keyword>
<sequence length="113" mass="13002">MFQLVFLDTRVHLRRGIKMHLIYRPFAFFRSRTQCPTGCEFSFGCVVVLYLWRRALGSRNSYSLPPGPPGIPWVGNVIGVNDKYSVDDLCTVGNRFQYVHFHVPYSSLSLQVT</sequence>
<organism evidence="1 3">
    <name type="scientific">Boletus edulis BED1</name>
    <dbReference type="NCBI Taxonomy" id="1328754"/>
    <lineage>
        <taxon>Eukaryota</taxon>
        <taxon>Fungi</taxon>
        <taxon>Dikarya</taxon>
        <taxon>Basidiomycota</taxon>
        <taxon>Agaricomycotina</taxon>
        <taxon>Agaricomycetes</taxon>
        <taxon>Agaricomycetidae</taxon>
        <taxon>Boletales</taxon>
        <taxon>Boletineae</taxon>
        <taxon>Boletaceae</taxon>
        <taxon>Boletoideae</taxon>
        <taxon>Boletus</taxon>
    </lineage>
</organism>
<dbReference type="EMBL" id="WHUW01000015">
    <property type="protein sequence ID" value="KAF8439006.1"/>
    <property type="molecule type" value="Genomic_DNA"/>
</dbReference>
<evidence type="ECO:0000313" key="3">
    <source>
        <dbReference type="Proteomes" id="UP001194468"/>
    </source>
</evidence>
<dbReference type="EMBL" id="WHUW01000252">
    <property type="protein sequence ID" value="KAF8416580.1"/>
    <property type="molecule type" value="Genomic_DNA"/>
</dbReference>
<name>A0AAD4BAZ5_BOLED</name>
<evidence type="ECO:0000313" key="1">
    <source>
        <dbReference type="EMBL" id="KAF8416580.1"/>
    </source>
</evidence>